<dbReference type="SUPFAM" id="SSF50104">
    <property type="entry name" value="Translation proteins SH3-like domain"/>
    <property type="match status" value="1"/>
</dbReference>
<dbReference type="GO" id="GO:0003735">
    <property type="term" value="F:structural constituent of ribosome"/>
    <property type="evidence" value="ECO:0007669"/>
    <property type="project" value="InterPro"/>
</dbReference>
<evidence type="ECO:0000256" key="1">
    <source>
        <dbReference type="ARBA" id="ARBA00005781"/>
    </source>
</evidence>
<protein>
    <recommendedName>
        <fullName evidence="4">50S ribosomal protein L19</fullName>
    </recommendedName>
</protein>
<dbReference type="InterPro" id="IPR038657">
    <property type="entry name" value="Ribosomal_bL19_sf"/>
</dbReference>
<dbReference type="Pfam" id="PF01245">
    <property type="entry name" value="Ribosomal_L19"/>
    <property type="match status" value="1"/>
</dbReference>
<reference evidence="5 6" key="1">
    <citation type="journal article" date="2015" name="Nature">
        <title>rRNA introns, odd ribosomes, and small enigmatic genomes across a large radiation of phyla.</title>
        <authorList>
            <person name="Brown C.T."/>
            <person name="Hug L.A."/>
            <person name="Thomas B.C."/>
            <person name="Sharon I."/>
            <person name="Castelle C.J."/>
            <person name="Singh A."/>
            <person name="Wilkins M.J."/>
            <person name="Williams K.H."/>
            <person name="Banfield J.F."/>
        </authorList>
    </citation>
    <scope>NUCLEOTIDE SEQUENCE [LARGE SCALE GENOMIC DNA]</scope>
</reference>
<evidence type="ECO:0000256" key="2">
    <source>
        <dbReference type="ARBA" id="ARBA00022980"/>
    </source>
</evidence>
<dbReference type="InterPro" id="IPR008991">
    <property type="entry name" value="Translation_prot_SH3-like_sf"/>
</dbReference>
<dbReference type="Gene3D" id="2.30.30.790">
    <property type="match status" value="1"/>
</dbReference>
<dbReference type="InterPro" id="IPR001857">
    <property type="entry name" value="Ribosomal_bL19"/>
</dbReference>
<organism evidence="5 6">
    <name type="scientific">Candidatus Woesebacteria bacterium GW2011_GWA1_39_21</name>
    <dbReference type="NCBI Taxonomy" id="1618550"/>
    <lineage>
        <taxon>Bacteria</taxon>
        <taxon>Candidatus Woeseibacteriota</taxon>
    </lineage>
</organism>
<evidence type="ECO:0000313" key="6">
    <source>
        <dbReference type="Proteomes" id="UP000034246"/>
    </source>
</evidence>
<comment type="caution">
    <text evidence="5">The sequence shown here is derived from an EMBL/GenBank/DDBJ whole genome shotgun (WGS) entry which is preliminary data.</text>
</comment>
<keyword evidence="2 5" id="KW-0689">Ribosomal protein</keyword>
<keyword evidence="3 4" id="KW-0687">Ribonucleoprotein</keyword>
<comment type="similarity">
    <text evidence="1 4">Belongs to the bacterial ribosomal protein bL19 family.</text>
</comment>
<dbReference type="EMBL" id="LBWP01000006">
    <property type="protein sequence ID" value="KKR11529.1"/>
    <property type="molecule type" value="Genomic_DNA"/>
</dbReference>
<sequence length="117" mass="13488">MSNSFTYKDKDVGVGDRVHVIQKVFESGKERRQIFIGTLIKVKGESENRTVTVRRIGENKIGIEKIFSVNNPFLEDIVVAHEGHKGTRKAKIYYIRHKSKKEIDKSSSRNKKKEAKK</sequence>
<dbReference type="Proteomes" id="UP000034246">
    <property type="component" value="Unassembled WGS sequence"/>
</dbReference>
<dbReference type="GO" id="GO:0006412">
    <property type="term" value="P:translation"/>
    <property type="evidence" value="ECO:0007669"/>
    <property type="project" value="InterPro"/>
</dbReference>
<dbReference type="AlphaFoldDB" id="A0A0G0N5M5"/>
<proteinExistence type="inferred from homology"/>
<dbReference type="STRING" id="1618550.UT39_C0006G0035"/>
<comment type="function">
    <text evidence="4">This protein is located at the 30S-50S ribosomal subunit interface and may play a role in the structure and function of the aminoacyl-tRNA binding site.</text>
</comment>
<dbReference type="GO" id="GO:0022625">
    <property type="term" value="C:cytosolic large ribosomal subunit"/>
    <property type="evidence" value="ECO:0007669"/>
    <property type="project" value="TreeGrafter"/>
</dbReference>
<evidence type="ECO:0000256" key="4">
    <source>
        <dbReference type="RuleBase" id="RU000559"/>
    </source>
</evidence>
<gene>
    <name evidence="5" type="ORF">UT39_C0006G0035</name>
</gene>
<name>A0A0G0N5M5_9BACT</name>
<dbReference type="PANTHER" id="PTHR15680:SF9">
    <property type="entry name" value="LARGE RIBOSOMAL SUBUNIT PROTEIN BL19M"/>
    <property type="match status" value="1"/>
</dbReference>
<dbReference type="PANTHER" id="PTHR15680">
    <property type="entry name" value="RIBOSOMAL PROTEIN L19"/>
    <property type="match status" value="1"/>
</dbReference>
<accession>A0A0G0N5M5</accession>
<evidence type="ECO:0000256" key="3">
    <source>
        <dbReference type="ARBA" id="ARBA00023274"/>
    </source>
</evidence>
<evidence type="ECO:0000313" key="5">
    <source>
        <dbReference type="EMBL" id="KKR11529.1"/>
    </source>
</evidence>
<dbReference type="PRINTS" id="PR00061">
    <property type="entry name" value="RIBOSOMALL19"/>
</dbReference>